<name>A0A2P2P7R9_RHIMU</name>
<organism evidence="1">
    <name type="scientific">Rhizophora mucronata</name>
    <name type="common">Asiatic mangrove</name>
    <dbReference type="NCBI Taxonomy" id="61149"/>
    <lineage>
        <taxon>Eukaryota</taxon>
        <taxon>Viridiplantae</taxon>
        <taxon>Streptophyta</taxon>
        <taxon>Embryophyta</taxon>
        <taxon>Tracheophyta</taxon>
        <taxon>Spermatophyta</taxon>
        <taxon>Magnoliopsida</taxon>
        <taxon>eudicotyledons</taxon>
        <taxon>Gunneridae</taxon>
        <taxon>Pentapetalae</taxon>
        <taxon>rosids</taxon>
        <taxon>fabids</taxon>
        <taxon>Malpighiales</taxon>
        <taxon>Rhizophoraceae</taxon>
        <taxon>Rhizophora</taxon>
    </lineage>
</organism>
<evidence type="ECO:0000313" key="1">
    <source>
        <dbReference type="EMBL" id="MBX50727.1"/>
    </source>
</evidence>
<sequence>MQHRVGEILIQVVSQKLATLQRGWQPCSVDAICQCPGWEIHGRSVLDIFFWDREGEASK</sequence>
<dbReference type="EMBL" id="GGEC01070243">
    <property type="protein sequence ID" value="MBX50727.1"/>
    <property type="molecule type" value="Transcribed_RNA"/>
</dbReference>
<reference evidence="1" key="1">
    <citation type="submission" date="2018-02" db="EMBL/GenBank/DDBJ databases">
        <title>Rhizophora mucronata_Transcriptome.</title>
        <authorList>
            <person name="Meera S.P."/>
            <person name="Sreeshan A."/>
            <person name="Augustine A."/>
        </authorList>
    </citation>
    <scope>NUCLEOTIDE SEQUENCE</scope>
    <source>
        <tissue evidence="1">Leaf</tissue>
    </source>
</reference>
<accession>A0A2P2P7R9</accession>
<protein>
    <submittedName>
        <fullName evidence="1">Uncharacterized protein</fullName>
    </submittedName>
</protein>
<dbReference type="AlphaFoldDB" id="A0A2P2P7R9"/>
<proteinExistence type="predicted"/>